<dbReference type="RefSeq" id="WP_211696398.1">
    <property type="nucleotide sequence ID" value="NZ_CP046600.1"/>
</dbReference>
<dbReference type="NCBIfam" id="NF033577">
    <property type="entry name" value="transpos_IS481"/>
    <property type="match status" value="1"/>
</dbReference>
<dbReference type="EMBL" id="CP046600">
    <property type="protein sequence ID" value="QUR68816.1"/>
    <property type="molecule type" value="Genomic_DNA"/>
</dbReference>
<dbReference type="SUPFAM" id="SSF53098">
    <property type="entry name" value="Ribonuclease H-like"/>
    <property type="match status" value="1"/>
</dbReference>
<dbReference type="GO" id="GO:0015074">
    <property type="term" value="P:DNA integration"/>
    <property type="evidence" value="ECO:0007669"/>
    <property type="project" value="InterPro"/>
</dbReference>
<accession>A0A975JXE3</accession>
<name>A0A975JXE3_9MYCO</name>
<protein>
    <submittedName>
        <fullName evidence="2">IS481 family transposase</fullName>
    </submittedName>
</protein>
<dbReference type="PANTHER" id="PTHR35004:SF7">
    <property type="entry name" value="INTEGRASE PROTEIN"/>
    <property type="match status" value="1"/>
</dbReference>
<evidence type="ECO:0000259" key="1">
    <source>
        <dbReference type="PROSITE" id="PS50994"/>
    </source>
</evidence>
<organism evidence="2 4">
    <name type="scientific">Mycobacterium spongiae</name>
    <dbReference type="NCBI Taxonomy" id="886343"/>
    <lineage>
        <taxon>Bacteria</taxon>
        <taxon>Bacillati</taxon>
        <taxon>Actinomycetota</taxon>
        <taxon>Actinomycetes</taxon>
        <taxon>Mycobacteriales</taxon>
        <taxon>Mycobacteriaceae</taxon>
        <taxon>Mycobacterium</taxon>
    </lineage>
</organism>
<dbReference type="GO" id="GO:0003676">
    <property type="term" value="F:nucleic acid binding"/>
    <property type="evidence" value="ECO:0007669"/>
    <property type="project" value="InterPro"/>
</dbReference>
<dbReference type="InterPro" id="IPR036397">
    <property type="entry name" value="RNaseH_sf"/>
</dbReference>
<dbReference type="Pfam" id="PF13683">
    <property type="entry name" value="rve_3"/>
    <property type="match status" value="1"/>
</dbReference>
<dbReference type="InterPro" id="IPR009057">
    <property type="entry name" value="Homeodomain-like_sf"/>
</dbReference>
<dbReference type="InterPro" id="IPR012337">
    <property type="entry name" value="RNaseH-like_sf"/>
</dbReference>
<evidence type="ECO:0000313" key="4">
    <source>
        <dbReference type="Proteomes" id="UP000682202"/>
    </source>
</evidence>
<feature type="domain" description="Integrase catalytic" evidence="1">
    <location>
        <begin position="133"/>
        <end position="301"/>
    </location>
</feature>
<evidence type="ECO:0000313" key="3">
    <source>
        <dbReference type="EMBL" id="QUR68816.1"/>
    </source>
</evidence>
<dbReference type="PROSITE" id="PS50994">
    <property type="entry name" value="INTEGRASE"/>
    <property type="match status" value="1"/>
</dbReference>
<dbReference type="KEGG" id="mspg:F6B93_10540"/>
<sequence length="395" mass="44825">MSKAQLVITAVVLEGRSKSDVARDYEVSRYWVQQLVKRYESEGAAAFEPRSRRPHHNPRAVGGQLEDKIVRLRKTLDRQGYDAGAATIAEHLARDPAVPHVPAVSTIWRILTRRGFVVAQPQKRPRSSWKRFCAEQPNQLWQADVTHWHLADHTEVEILNIIDDHSRLAISSHARPVTRGPDVVDDFVAAFSQWDTPATILTDNGAIFTAKQRGNGRTALEITLGQLGIKYSRSRPYHPQTCGKVERFHQTLKKHLHALPPAATPTELQHQIDAFLDYYNTVRPHRALRRRTPIQAFHGRPKAFPTGHQIPPHYRVRRDTIDAAGVITLRHNSRLHHIGLSKHLRGTTVTVLIDDLDIRVLNHNTGQLIRKLTLDPTRDYQPRGVKSGNSPTNRV</sequence>
<keyword evidence="4" id="KW-1185">Reference proteome</keyword>
<dbReference type="SUPFAM" id="SSF46689">
    <property type="entry name" value="Homeodomain-like"/>
    <property type="match status" value="1"/>
</dbReference>
<dbReference type="KEGG" id="mspg:F6B93_18580"/>
<dbReference type="Proteomes" id="UP000682202">
    <property type="component" value="Chromosome"/>
</dbReference>
<dbReference type="PANTHER" id="PTHR35004">
    <property type="entry name" value="TRANSPOSASE RV3428C-RELATED"/>
    <property type="match status" value="1"/>
</dbReference>
<dbReference type="InterPro" id="IPR001584">
    <property type="entry name" value="Integrase_cat-core"/>
</dbReference>
<gene>
    <name evidence="2" type="ORF">F6B93_10540</name>
    <name evidence="3" type="ORF">F6B93_18580</name>
</gene>
<dbReference type="InterPro" id="IPR047656">
    <property type="entry name" value="IS481-like_transpos"/>
</dbReference>
<dbReference type="AlphaFoldDB" id="A0A975JXE3"/>
<evidence type="ECO:0000313" key="2">
    <source>
        <dbReference type="EMBL" id="QUR67476.1"/>
    </source>
</evidence>
<dbReference type="Pfam" id="PF13565">
    <property type="entry name" value="HTH_32"/>
    <property type="match status" value="1"/>
</dbReference>
<dbReference type="EMBL" id="CP046600">
    <property type="protein sequence ID" value="QUR67476.1"/>
    <property type="molecule type" value="Genomic_DNA"/>
</dbReference>
<dbReference type="Gene3D" id="3.30.420.10">
    <property type="entry name" value="Ribonuclease H-like superfamily/Ribonuclease H"/>
    <property type="match status" value="1"/>
</dbReference>
<reference evidence="2" key="1">
    <citation type="submission" date="2019-12" db="EMBL/GenBank/DDBJ databases">
        <title>Mycobacterium spongiae sp. nov.</title>
        <authorList>
            <person name="Stinear T."/>
        </authorList>
    </citation>
    <scope>NUCLEOTIDE SEQUENCE</scope>
    <source>
        <strain evidence="2">FSD4b-SM</strain>
    </source>
</reference>
<proteinExistence type="predicted"/>